<dbReference type="RefSeq" id="WP_344934075.1">
    <property type="nucleotide sequence ID" value="NZ_BAAAZR010000001.1"/>
</dbReference>
<protein>
    <recommendedName>
        <fullName evidence="1">DUF397 domain-containing protein</fullName>
    </recommendedName>
</protein>
<evidence type="ECO:0000313" key="3">
    <source>
        <dbReference type="Proteomes" id="UP001500888"/>
    </source>
</evidence>
<sequence>MDHGTFAWRKSRYSGTDDNCVEVATIPDGGRAVRDSKNPIGPMLTFTLDGWDAFINDLKTGRSANP</sequence>
<gene>
    <name evidence="2" type="ORF">GCM10022226_07110</name>
</gene>
<keyword evidence="3" id="KW-1185">Reference proteome</keyword>
<dbReference type="Proteomes" id="UP001500888">
    <property type="component" value="Unassembled WGS sequence"/>
</dbReference>
<accession>A0ABP7HJV5</accession>
<comment type="caution">
    <text evidence="2">The sequence shown here is derived from an EMBL/GenBank/DDBJ whole genome shotgun (WGS) entry which is preliminary data.</text>
</comment>
<feature type="domain" description="DUF397" evidence="1">
    <location>
        <begin position="7"/>
        <end position="59"/>
    </location>
</feature>
<name>A0ABP7HJV5_9ACTN</name>
<proteinExistence type="predicted"/>
<dbReference type="EMBL" id="BAAAZR010000001">
    <property type="protein sequence ID" value="GAA3790661.1"/>
    <property type="molecule type" value="Genomic_DNA"/>
</dbReference>
<dbReference type="Pfam" id="PF04149">
    <property type="entry name" value="DUF397"/>
    <property type="match status" value="1"/>
</dbReference>
<dbReference type="InterPro" id="IPR007278">
    <property type="entry name" value="DUF397"/>
</dbReference>
<reference evidence="3" key="1">
    <citation type="journal article" date="2019" name="Int. J. Syst. Evol. Microbiol.">
        <title>The Global Catalogue of Microorganisms (GCM) 10K type strain sequencing project: providing services to taxonomists for standard genome sequencing and annotation.</title>
        <authorList>
            <consortium name="The Broad Institute Genomics Platform"/>
            <consortium name="The Broad Institute Genome Sequencing Center for Infectious Disease"/>
            <person name="Wu L."/>
            <person name="Ma J."/>
        </authorList>
    </citation>
    <scope>NUCLEOTIDE SEQUENCE [LARGE SCALE GENOMIC DNA]</scope>
    <source>
        <strain evidence="3">JCM 16908</strain>
    </source>
</reference>
<evidence type="ECO:0000259" key="1">
    <source>
        <dbReference type="Pfam" id="PF04149"/>
    </source>
</evidence>
<organism evidence="2 3">
    <name type="scientific">Sphaerisporangium flaviroseum</name>
    <dbReference type="NCBI Taxonomy" id="509199"/>
    <lineage>
        <taxon>Bacteria</taxon>
        <taxon>Bacillati</taxon>
        <taxon>Actinomycetota</taxon>
        <taxon>Actinomycetes</taxon>
        <taxon>Streptosporangiales</taxon>
        <taxon>Streptosporangiaceae</taxon>
        <taxon>Sphaerisporangium</taxon>
    </lineage>
</organism>
<evidence type="ECO:0000313" key="2">
    <source>
        <dbReference type="EMBL" id="GAA3790661.1"/>
    </source>
</evidence>